<dbReference type="Gene3D" id="1.10.1060.10">
    <property type="entry name" value="Alpha-helical ferredoxin"/>
    <property type="match status" value="1"/>
</dbReference>
<dbReference type="GO" id="GO:0051539">
    <property type="term" value="F:4 iron, 4 sulfur cluster binding"/>
    <property type="evidence" value="ECO:0007669"/>
    <property type="project" value="UniProtKB-KW"/>
</dbReference>
<dbReference type="RefSeq" id="WP_148692678.1">
    <property type="nucleotide sequence ID" value="NZ_CP020477.1"/>
</dbReference>
<dbReference type="EMBL" id="CP020477">
    <property type="protein sequence ID" value="ARM76883.1"/>
    <property type="molecule type" value="Genomic_DNA"/>
</dbReference>
<evidence type="ECO:0000259" key="6">
    <source>
        <dbReference type="PROSITE" id="PS51379"/>
    </source>
</evidence>
<dbReference type="PROSITE" id="PS00198">
    <property type="entry name" value="4FE4S_FER_1"/>
    <property type="match status" value="2"/>
</dbReference>
<dbReference type="PANTHER" id="PTHR32479:SF19">
    <property type="entry name" value="ANAEROBIC GLYCEROL-3-PHOSPHATE DEHYDROGENASE SUBUNIT C"/>
    <property type="match status" value="1"/>
</dbReference>
<evidence type="ECO:0000256" key="2">
    <source>
        <dbReference type="ARBA" id="ARBA00022723"/>
    </source>
</evidence>
<evidence type="ECO:0000256" key="5">
    <source>
        <dbReference type="ARBA" id="ARBA00023014"/>
    </source>
</evidence>
<name>A0A1W6K2W9_9CREN</name>
<keyword evidence="1" id="KW-0004">4Fe-4S</keyword>
<evidence type="ECO:0000256" key="3">
    <source>
        <dbReference type="ARBA" id="ARBA00022737"/>
    </source>
</evidence>
<dbReference type="GO" id="GO:0016491">
    <property type="term" value="F:oxidoreductase activity"/>
    <property type="evidence" value="ECO:0007669"/>
    <property type="project" value="UniProtKB-ARBA"/>
</dbReference>
<dbReference type="InterPro" id="IPR017896">
    <property type="entry name" value="4Fe4S_Fe-S-bd"/>
</dbReference>
<keyword evidence="5" id="KW-0411">Iron-sulfur</keyword>
<dbReference type="SUPFAM" id="SSF46548">
    <property type="entry name" value="alpha-helical ferredoxin"/>
    <property type="match status" value="1"/>
</dbReference>
<dbReference type="PANTHER" id="PTHR32479">
    <property type="entry name" value="GLYCOLATE OXIDASE IRON-SULFUR SUBUNIT"/>
    <property type="match status" value="1"/>
</dbReference>
<dbReference type="GeneID" id="41591897"/>
<dbReference type="InterPro" id="IPR004017">
    <property type="entry name" value="Cys_rich_dom"/>
</dbReference>
<dbReference type="InterPro" id="IPR009051">
    <property type="entry name" value="Helical_ferredxn"/>
</dbReference>
<dbReference type="OrthoDB" id="23833at2157"/>
<feature type="domain" description="4Fe-4S ferredoxin-type" evidence="6">
    <location>
        <begin position="43"/>
        <end position="72"/>
    </location>
</feature>
<dbReference type="Pfam" id="PF02754">
    <property type="entry name" value="CCG"/>
    <property type="match status" value="2"/>
</dbReference>
<evidence type="ECO:0000256" key="4">
    <source>
        <dbReference type="ARBA" id="ARBA00023004"/>
    </source>
</evidence>
<dbReference type="STRING" id="282676.B6F84_13205"/>
<evidence type="ECO:0000256" key="1">
    <source>
        <dbReference type="ARBA" id="ARBA00022485"/>
    </source>
</evidence>
<keyword evidence="8" id="KW-1185">Reference proteome</keyword>
<evidence type="ECO:0000313" key="8">
    <source>
        <dbReference type="Proteomes" id="UP000193404"/>
    </source>
</evidence>
<dbReference type="AlphaFoldDB" id="A0A1W6K2W9"/>
<dbReference type="Proteomes" id="UP000193404">
    <property type="component" value="Chromosome"/>
</dbReference>
<accession>A0A1W6K2W9</accession>
<dbReference type="GO" id="GO:0046872">
    <property type="term" value="F:metal ion binding"/>
    <property type="evidence" value="ECO:0007669"/>
    <property type="project" value="UniProtKB-KW"/>
</dbReference>
<gene>
    <name evidence="7" type="ORF">B6F84_13205</name>
</gene>
<proteinExistence type="predicted"/>
<dbReference type="InterPro" id="IPR017900">
    <property type="entry name" value="4Fe4S_Fe_S_CS"/>
</dbReference>
<keyword evidence="4" id="KW-0408">Iron</keyword>
<keyword evidence="2" id="KW-0479">Metal-binding</keyword>
<protein>
    <submittedName>
        <fullName evidence="7">Fe-S oxidoreductase</fullName>
    </submittedName>
</protein>
<dbReference type="Pfam" id="PF13183">
    <property type="entry name" value="Fer4_8"/>
    <property type="match status" value="1"/>
</dbReference>
<dbReference type="PROSITE" id="PS51379">
    <property type="entry name" value="4FE4S_FER_2"/>
    <property type="match status" value="2"/>
</dbReference>
<evidence type="ECO:0000313" key="7">
    <source>
        <dbReference type="EMBL" id="ARM76883.1"/>
    </source>
</evidence>
<reference evidence="7 8" key="1">
    <citation type="submission" date="2017-03" db="EMBL/GenBank/DDBJ databases">
        <title>Sulfur activation and transportation mechanism of thermophilic Archaea Acidianus manzaensis YN-25.</title>
        <authorList>
            <person name="Ma Y."/>
            <person name="Yang Y."/>
            <person name="Xia J."/>
        </authorList>
    </citation>
    <scope>NUCLEOTIDE SEQUENCE [LARGE SCALE GENOMIC DNA]</scope>
    <source>
        <strain evidence="7 8">YN-25</strain>
    </source>
</reference>
<keyword evidence="3" id="KW-0677">Repeat</keyword>
<sequence>MGLEEELNKCVHCGFCLEACPTYSVTRSEIHSPRGRITAVKLGIPSEGLDTCVYCRRCELACPSGVKYSEIITSVRKANPLEKIMLKILEKPSLIQMFNIIKEVKANKPLEYSDKNPEIILFPGCITSVFFRDTVEKALNFLKRQGYTVEILNGCCGLAHEHVGEKNRSKELISKVGKEFEGKTVISLSSNCTAHMKENGLNVYDFGEFLIKMDVPLPFIEGEVTVHEPCHANLLGLNKYTRQVLSKMGVKIKESEEPSYECGAGGDYFIFHKEMSEKIMMTKKEKVMKSGLTTVISTNPSCSIAFLKMGLKPKHLADLL</sequence>
<dbReference type="KEGG" id="aman:B6F84_13205"/>
<organism evidence="7 8">
    <name type="scientific">Acidianus manzaensis</name>
    <dbReference type="NCBI Taxonomy" id="282676"/>
    <lineage>
        <taxon>Archaea</taxon>
        <taxon>Thermoproteota</taxon>
        <taxon>Thermoprotei</taxon>
        <taxon>Sulfolobales</taxon>
        <taxon>Sulfolobaceae</taxon>
        <taxon>Acidianus</taxon>
    </lineage>
</organism>
<feature type="domain" description="4Fe-4S ferredoxin-type" evidence="6">
    <location>
        <begin position="1"/>
        <end position="30"/>
    </location>
</feature>